<evidence type="ECO:0000313" key="2">
    <source>
        <dbReference type="Proteomes" id="UP000222205"/>
    </source>
</evidence>
<name>A0A0K1LL66_9CAUD</name>
<keyword evidence="2" id="KW-1185">Reference proteome</keyword>
<protein>
    <submittedName>
        <fullName evidence="1">Uncharacterized protein</fullName>
    </submittedName>
</protein>
<proteinExistence type="predicted"/>
<gene>
    <name evidence="1" type="ORF">RCSPARTAN_59</name>
</gene>
<dbReference type="OrthoDB" id="31990at10239"/>
<accession>A0A0K1LL66</accession>
<dbReference type="Proteomes" id="UP000222205">
    <property type="component" value="Segment"/>
</dbReference>
<organism evidence="1 2">
    <name type="scientific">Rhodobacter phage RcSpartan</name>
    <dbReference type="NCBI Taxonomy" id="1662331"/>
    <lineage>
        <taxon>Viruses</taxon>
        <taxon>Duplodnaviria</taxon>
        <taxon>Heunggongvirae</taxon>
        <taxon>Uroviricota</taxon>
        <taxon>Caudoviricetes</taxon>
        <taxon>Titanvirus</taxon>
        <taxon>Titanvirus rcspartan</taxon>
    </lineage>
</organism>
<sequence>MPWNNEDLMTLVPFKVPNMADPTAPHIGYGVAGRSLPVPDLLFTFGGVNANAANLLSAAPLMYQGLSRVAGAMRQMSDEIEASIAAGYITRDRVQYVLTNYDNIERDCLSLMTCATEGVEAFVKSLGAANARR</sequence>
<dbReference type="EMBL" id="KR935215">
    <property type="protein sequence ID" value="AKU43242.1"/>
    <property type="molecule type" value="Genomic_DNA"/>
</dbReference>
<evidence type="ECO:0000313" key="1">
    <source>
        <dbReference type="EMBL" id="AKU43242.1"/>
    </source>
</evidence>
<reference evidence="1 2" key="1">
    <citation type="journal article" date="2016" name="Genome Announc.">
        <title>Complete Genome Sequences of Five Bacteriophages That Infect Rhodobacter capsulatus.</title>
        <authorList>
            <person name="Bollivar D.W."/>
            <person name="Bernardoni B."/>
            <person name="Bockman M.R."/>
            <person name="Miller B.M."/>
            <person name="Russell D.A."/>
            <person name="Delesalle V.A."/>
            <person name="Krukonis G.P."/>
            <person name="Hatfull G.F."/>
            <person name="Cross M.R."/>
            <person name="Szewczyk M.M."/>
            <person name="Eppurath A."/>
        </authorList>
    </citation>
    <scope>NUCLEOTIDE SEQUENCE [LARGE SCALE GENOMIC DNA]</scope>
</reference>